<evidence type="ECO:0000259" key="11">
    <source>
        <dbReference type="PROSITE" id="PS50888"/>
    </source>
</evidence>
<evidence type="ECO:0000256" key="5">
    <source>
        <dbReference type="ARBA" id="ARBA00023159"/>
    </source>
</evidence>
<dbReference type="InterPro" id="IPR001067">
    <property type="entry name" value="Nuc_translocat"/>
</dbReference>
<feature type="domain" description="PAS" evidence="10">
    <location>
        <begin position="267"/>
        <end position="314"/>
    </location>
</feature>
<dbReference type="GO" id="GO:0005737">
    <property type="term" value="C:cytoplasm"/>
    <property type="evidence" value="ECO:0007669"/>
    <property type="project" value="InterPro"/>
</dbReference>
<evidence type="ECO:0000256" key="7">
    <source>
        <dbReference type="ARBA" id="ARBA00023242"/>
    </source>
</evidence>
<evidence type="ECO:0000259" key="10">
    <source>
        <dbReference type="PROSITE" id="PS50112"/>
    </source>
</evidence>
<keyword evidence="3" id="KW-0090">Biological rhythms</keyword>
<dbReference type="GO" id="GO:0046983">
    <property type="term" value="F:protein dimerization activity"/>
    <property type="evidence" value="ECO:0007669"/>
    <property type="project" value="InterPro"/>
</dbReference>
<dbReference type="PROSITE" id="PS50888">
    <property type="entry name" value="BHLH"/>
    <property type="match status" value="1"/>
</dbReference>
<dbReference type="PRINTS" id="PR00785">
    <property type="entry name" value="NCTRNSLOCATR"/>
</dbReference>
<feature type="region of interest" description="Disordered" evidence="9">
    <location>
        <begin position="1"/>
        <end position="41"/>
    </location>
</feature>
<dbReference type="Gene3D" id="4.10.280.10">
    <property type="entry name" value="Helix-loop-helix DNA-binding domain"/>
    <property type="match status" value="1"/>
</dbReference>
<keyword evidence="5" id="KW-0010">Activator</keyword>
<dbReference type="Proteomes" id="UP000007110">
    <property type="component" value="Unassembled WGS sequence"/>
</dbReference>
<feature type="domain" description="BHLH" evidence="11">
    <location>
        <begin position="30"/>
        <end position="80"/>
    </location>
</feature>
<dbReference type="InterPro" id="IPR035965">
    <property type="entry name" value="PAS-like_dom_sf"/>
</dbReference>
<keyword evidence="7" id="KW-0539">Nucleus</keyword>
<evidence type="ECO:0000256" key="2">
    <source>
        <dbReference type="ARBA" id="ARBA00023015"/>
    </source>
</evidence>
<keyword evidence="2" id="KW-0805">Transcription regulation</keyword>
<proteinExistence type="predicted"/>
<dbReference type="SMART" id="SM00353">
    <property type="entry name" value="HLH"/>
    <property type="match status" value="1"/>
</dbReference>
<protein>
    <recommendedName>
        <fullName evidence="14">Circadian locomoter output cycles protein kaput</fullName>
    </recommendedName>
</protein>
<feature type="coiled-coil region" evidence="8">
    <location>
        <begin position="572"/>
        <end position="599"/>
    </location>
</feature>
<evidence type="ECO:0008006" key="14">
    <source>
        <dbReference type="Google" id="ProtNLM"/>
    </source>
</evidence>
<dbReference type="SMART" id="SM00086">
    <property type="entry name" value="PAC"/>
    <property type="match status" value="1"/>
</dbReference>
<dbReference type="InterPro" id="IPR036638">
    <property type="entry name" value="HLH_DNA-bd_sf"/>
</dbReference>
<feature type="compositionally biased region" description="Low complexity" evidence="9">
    <location>
        <begin position="424"/>
        <end position="436"/>
    </location>
</feature>
<evidence type="ECO:0000313" key="13">
    <source>
        <dbReference type="Proteomes" id="UP000007110"/>
    </source>
</evidence>
<dbReference type="CDD" id="cd19735">
    <property type="entry name" value="bHLH-PAS_dCLOCK"/>
    <property type="match status" value="1"/>
</dbReference>
<feature type="compositionally biased region" description="Low complexity" evidence="9">
    <location>
        <begin position="727"/>
        <end position="815"/>
    </location>
</feature>
<dbReference type="CDD" id="cd00130">
    <property type="entry name" value="PAS"/>
    <property type="match status" value="2"/>
</dbReference>
<dbReference type="GO" id="GO:0000981">
    <property type="term" value="F:DNA-binding transcription factor activity, RNA polymerase II-specific"/>
    <property type="evidence" value="ECO:0000318"/>
    <property type="project" value="GO_Central"/>
</dbReference>
<evidence type="ECO:0000256" key="8">
    <source>
        <dbReference type="SAM" id="Coils"/>
    </source>
</evidence>
<dbReference type="SUPFAM" id="SSF55785">
    <property type="entry name" value="PYP-like sensor domain (PAS domain)"/>
    <property type="match status" value="2"/>
</dbReference>
<keyword evidence="4" id="KW-0238">DNA-binding</keyword>
<evidence type="ECO:0000256" key="3">
    <source>
        <dbReference type="ARBA" id="ARBA00023108"/>
    </source>
</evidence>
<reference evidence="12" key="2">
    <citation type="submission" date="2021-01" db="UniProtKB">
        <authorList>
            <consortium name="EnsemblMetazoa"/>
        </authorList>
    </citation>
    <scope>IDENTIFICATION</scope>
</reference>
<dbReference type="GO" id="GO:1990513">
    <property type="term" value="C:CLOCK-BMAL transcription complex"/>
    <property type="evidence" value="ECO:0000318"/>
    <property type="project" value="GO_Central"/>
</dbReference>
<dbReference type="GO" id="GO:0000978">
    <property type="term" value="F:RNA polymerase II cis-regulatory region sequence-specific DNA binding"/>
    <property type="evidence" value="ECO:0000318"/>
    <property type="project" value="GO_Central"/>
</dbReference>
<dbReference type="InterPro" id="IPR047230">
    <property type="entry name" value="CLOCK-like"/>
</dbReference>
<feature type="compositionally biased region" description="Polar residues" evidence="9">
    <location>
        <begin position="461"/>
        <end position="475"/>
    </location>
</feature>
<reference evidence="13" key="1">
    <citation type="submission" date="2015-02" db="EMBL/GenBank/DDBJ databases">
        <title>Genome sequencing for Strongylocentrotus purpuratus.</title>
        <authorList>
            <person name="Murali S."/>
            <person name="Liu Y."/>
            <person name="Vee V."/>
            <person name="English A."/>
            <person name="Wang M."/>
            <person name="Skinner E."/>
            <person name="Han Y."/>
            <person name="Muzny D.M."/>
            <person name="Worley K.C."/>
            <person name="Gibbs R.A."/>
        </authorList>
    </citation>
    <scope>NUCLEOTIDE SEQUENCE</scope>
</reference>
<feature type="compositionally biased region" description="Pro residues" evidence="9">
    <location>
        <begin position="494"/>
        <end position="522"/>
    </location>
</feature>
<feature type="region of interest" description="Disordered" evidence="9">
    <location>
        <begin position="673"/>
        <end position="819"/>
    </location>
</feature>
<name>A0A7M7NGP2_STRPU</name>
<feature type="region of interest" description="Disordered" evidence="9">
    <location>
        <begin position="620"/>
        <end position="650"/>
    </location>
</feature>
<dbReference type="SUPFAM" id="SSF47459">
    <property type="entry name" value="HLH, helix-loop-helix DNA-binding domain"/>
    <property type="match status" value="1"/>
</dbReference>
<dbReference type="InParanoid" id="A0A7M7NGP2"/>
<dbReference type="GO" id="GO:0032922">
    <property type="term" value="P:circadian regulation of gene expression"/>
    <property type="evidence" value="ECO:0000318"/>
    <property type="project" value="GO_Central"/>
</dbReference>
<dbReference type="InterPro" id="IPR013767">
    <property type="entry name" value="PAS_fold"/>
</dbReference>
<dbReference type="PROSITE" id="PS50112">
    <property type="entry name" value="PAS"/>
    <property type="match status" value="2"/>
</dbReference>
<dbReference type="InterPro" id="IPR011598">
    <property type="entry name" value="bHLH_dom"/>
</dbReference>
<sequence length="967" mass="107392">MNYGKRSSLPKTNRKICDMYDDGEDSKDTTKRKSRNASEKKRRDQFNVLIQELCSMVSTKTRKLDKSAVLRATIHFLKAHNDMVMKSEKNAINENWKPSFLSDDEFSQLMLEALDGFMIVFSQQGHILYTSDSVISLLRHLPKDLESCTIYELIHEDDRPEMFKILSRADPSNGTPDILGQRFSFSCHMRRGTLEPDKPAEYEPIRFNGSFSLLKTGQAAAFTDMVTTPRYCFVATVRLLSTQLSREMATFTEKGNEFTSRHSLDWKFLFLDHRAPPIIGYLPFEVLGTSVYEYYQQDDLDKLGRCHEALMQTGEGKSCYYRFLTKGQEWIWLQTRYFITYNQWNSKPEFIVCTHQVVNYADVRNDINKELVLTDSKMSGAESDSTNLWDSSASESASLSTSVSSNSSLNVPLFSTGKHDRWQSSSTDESVSCTSSLKAPSLSHTESRSGRLSPKSRSDESVSCTSSLKAPSISHTKSRSGRLSPKSESLASNPPQPPLPPLPPLPPPSLPPPSLPLPPLPQPFVAQPSPVPGTFPNNGPPQEQPAPSDSNLTPQQITVIQLKLQEQLMMRHHKLQDAILLQQQELQQVQQQLMMAQQLMMQHHPMLGQMFIQQQEQLMGSKTTPTEGSGQATPMSSGPATPMGSGQATPICSAQATPMMSGQVTPICTGQATSMGSGQATPICSGQAMPMGSGQATPIRSVQATPMGSAQATPIPSNPSVLQLELSRSQQPQHSSQHPQQQQQRTQHSTQHPQPPQQQTQHSTQHSQPQQQQAQHSSQHPQAQQQQQQPQHSSQHPQQQQQLLQQQIQQHKPQPASHETISMEQLVQHQLSAGAMWPCSTPNLLDLPSNALQSATRAPFAMHQTHQYPSTSGQSLHREHLTPHRTNNTAPPPPHQQVGPPGQQPTPHLPQVPLNCHSLAQPTMHSSMTMPPGAQAVPMQDLSCLGLPTLDMGSDQYMHQSEGQDNL</sequence>
<dbReference type="GeneID" id="576191"/>
<keyword evidence="1" id="KW-0677">Repeat</keyword>
<feature type="compositionally biased region" description="Polar residues" evidence="9">
    <location>
        <begin position="864"/>
        <end position="875"/>
    </location>
</feature>
<dbReference type="Pfam" id="PF00010">
    <property type="entry name" value="HLH"/>
    <property type="match status" value="1"/>
</dbReference>
<keyword evidence="8" id="KW-0175">Coiled coil</keyword>
<keyword evidence="6" id="KW-0804">Transcription</keyword>
<dbReference type="OMA" id="SQPEMTA"/>
<feature type="compositionally biased region" description="Basic and acidic residues" evidence="9">
    <location>
        <begin position="26"/>
        <end position="41"/>
    </location>
</feature>
<dbReference type="GO" id="GO:0006357">
    <property type="term" value="P:regulation of transcription by RNA polymerase II"/>
    <property type="evidence" value="ECO:0000318"/>
    <property type="project" value="GO_Central"/>
</dbReference>
<dbReference type="InterPro" id="IPR001610">
    <property type="entry name" value="PAC"/>
</dbReference>
<evidence type="ECO:0000256" key="9">
    <source>
        <dbReference type="SAM" id="MobiDB-lite"/>
    </source>
</evidence>
<dbReference type="KEGG" id="spu:576191"/>
<dbReference type="PANTHER" id="PTHR46055:SF3">
    <property type="entry name" value="CIRCADIAN LOCOMOTER OUTPUT CYCLES PROTEIN KAPUT"/>
    <property type="match status" value="1"/>
</dbReference>
<feature type="region of interest" description="Disordered" evidence="9">
    <location>
        <begin position="416"/>
        <end position="552"/>
    </location>
</feature>
<feature type="compositionally biased region" description="Polar residues" evidence="9">
    <location>
        <begin position="694"/>
        <end position="721"/>
    </location>
</feature>
<evidence type="ECO:0000256" key="4">
    <source>
        <dbReference type="ARBA" id="ARBA00023125"/>
    </source>
</evidence>
<dbReference type="Pfam" id="PF14598">
    <property type="entry name" value="PAS_11"/>
    <property type="match status" value="1"/>
</dbReference>
<feature type="domain" description="PAS" evidence="10">
    <location>
        <begin position="103"/>
        <end position="173"/>
    </location>
</feature>
<dbReference type="Gene3D" id="3.30.450.20">
    <property type="entry name" value="PAS domain"/>
    <property type="match status" value="2"/>
</dbReference>
<evidence type="ECO:0000256" key="6">
    <source>
        <dbReference type="ARBA" id="ARBA00023163"/>
    </source>
</evidence>
<dbReference type="OrthoDB" id="411251at2759"/>
<dbReference type="RefSeq" id="XP_030836346.1">
    <property type="nucleotide sequence ID" value="XM_030980486.1"/>
</dbReference>
<dbReference type="EnsemblMetazoa" id="XM_030980486">
    <property type="protein sequence ID" value="XP_030836346"/>
    <property type="gene ID" value="LOC576191"/>
</dbReference>
<dbReference type="InterPro" id="IPR000014">
    <property type="entry name" value="PAS"/>
</dbReference>
<dbReference type="SMART" id="SM00091">
    <property type="entry name" value="PAS"/>
    <property type="match status" value="2"/>
</dbReference>
<feature type="region of interest" description="Disordered" evidence="9">
    <location>
        <begin position="864"/>
        <end position="913"/>
    </location>
</feature>
<accession>A0A7M7NGP2</accession>
<dbReference type="Pfam" id="PF00989">
    <property type="entry name" value="PAS"/>
    <property type="match status" value="1"/>
</dbReference>
<feature type="compositionally biased region" description="Pro residues" evidence="9">
    <location>
        <begin position="529"/>
        <end position="544"/>
    </location>
</feature>
<dbReference type="AlphaFoldDB" id="A0A7M7NGP2"/>
<evidence type="ECO:0000313" key="12">
    <source>
        <dbReference type="EnsemblMetazoa" id="XP_030836346"/>
    </source>
</evidence>
<feature type="compositionally biased region" description="Polar residues" evidence="9">
    <location>
        <begin position="673"/>
        <end position="684"/>
    </location>
</feature>
<organism evidence="12 13">
    <name type="scientific">Strongylocentrotus purpuratus</name>
    <name type="common">Purple sea urchin</name>
    <dbReference type="NCBI Taxonomy" id="7668"/>
    <lineage>
        <taxon>Eukaryota</taxon>
        <taxon>Metazoa</taxon>
        <taxon>Echinodermata</taxon>
        <taxon>Eleutherozoa</taxon>
        <taxon>Echinozoa</taxon>
        <taxon>Echinoidea</taxon>
        <taxon>Euechinoidea</taxon>
        <taxon>Echinacea</taxon>
        <taxon>Camarodonta</taxon>
        <taxon>Echinidea</taxon>
        <taxon>Strongylocentrotidae</taxon>
        <taxon>Strongylocentrotus</taxon>
    </lineage>
</organism>
<keyword evidence="13" id="KW-1185">Reference proteome</keyword>
<evidence type="ECO:0000256" key="1">
    <source>
        <dbReference type="ARBA" id="ARBA00022737"/>
    </source>
</evidence>
<dbReference type="PANTHER" id="PTHR46055">
    <property type="entry name" value="CIRCADIAN LOCOMOTER OUTPUT CYCLES PROTEIN KAPUT"/>
    <property type="match status" value="1"/>
</dbReference>